<sequence>MPEKSCAALNCPNSIKNSMIKRFFKFPMRQECAKKWIIACRRDDLLRNIDLVCQTYSTYFICEDHFEDAMFQTAQRCRLLPKAVPTIFPEKDILELDTNIPEEITVKEEPLIDPIKIEMEVPVSPPFVNCDGNDETSNSYSPQFGTIEFLPEEPTDYPSEEMECSSINISDDEETNSSDKNHGHMDSLSANVNHDSSIDLTTPGECFPALPARRPHLNKKLRNRLSKHIRVDLKNESVECRTCLVMVGTVRGAPLYEKCHPKMTIKEMISFCIPQLASTLADRDIICNPCLKKLRQCFNFIEDCLSVENTLMGRQLPSEIEFVEVQNIQVDEEAADSKIFENTVATSGNEKSVSTPGLQNSNAVNPCQKTFQGTVDISGSEDTENNQSMSTPVIQNSYSVYPYKEMFKCSLCWKYYRTKYMLEDHERKIHNIEREGGYYCQVCLVHFEKLKELEQHWMTHFFYCSVCDKRFTEHQVCDHIKKQRDKSCQGKESINYSLGDFDYEQGETDPEKVLYNCYKCDRMIQGESRYVSHIKLHGSPEKLFFCDQCPKSYGKFKVLRYHQMMSHEKVKSSCKFCSTMVWNFNMPSHYRTRHANEPMHFCKICDDAFQNLGEYKSHLREHIAMGHVLVPSKKHESPSKNCDKTDKMIQGTTSENVTRSAPFKYKCTICVLKFRSERDLSKHQRTHNSIPDKIDSPDQIVIN</sequence>
<keyword evidence="3 6" id="KW-0863">Zinc-finger</keyword>
<dbReference type="InterPro" id="IPR006612">
    <property type="entry name" value="THAP_Znf"/>
</dbReference>
<proteinExistence type="predicted"/>
<name>A0A9N9SA88_PHACE</name>
<feature type="domain" description="C2H2-type" evidence="9">
    <location>
        <begin position="515"/>
        <end position="542"/>
    </location>
</feature>
<evidence type="ECO:0000256" key="3">
    <source>
        <dbReference type="ARBA" id="ARBA00022771"/>
    </source>
</evidence>
<dbReference type="SMART" id="SM00868">
    <property type="entry name" value="zf-AD"/>
    <property type="match status" value="1"/>
</dbReference>
<dbReference type="InterPro" id="IPR057831">
    <property type="entry name" value="Znf_C2H2_ZNF462_1st"/>
</dbReference>
<dbReference type="Pfam" id="PF00096">
    <property type="entry name" value="zf-C2H2"/>
    <property type="match status" value="1"/>
</dbReference>
<dbReference type="AlphaFoldDB" id="A0A9N9SA88"/>
<dbReference type="SMART" id="SM00980">
    <property type="entry name" value="THAP"/>
    <property type="match status" value="1"/>
</dbReference>
<dbReference type="EMBL" id="OU896717">
    <property type="protein sequence ID" value="CAG9814891.1"/>
    <property type="molecule type" value="Genomic_DNA"/>
</dbReference>
<feature type="domain" description="C2H2-type" evidence="9">
    <location>
        <begin position="665"/>
        <end position="692"/>
    </location>
</feature>
<dbReference type="OrthoDB" id="10018191at2759"/>
<feature type="domain" description="C2H2-type" evidence="9">
    <location>
        <begin position="407"/>
        <end position="435"/>
    </location>
</feature>
<evidence type="ECO:0000256" key="4">
    <source>
        <dbReference type="ARBA" id="ARBA00022833"/>
    </source>
</evidence>
<dbReference type="PANTHER" id="PTHR24409">
    <property type="entry name" value="ZINC FINGER PROTEIN 142"/>
    <property type="match status" value="1"/>
</dbReference>
<evidence type="ECO:0000313" key="12">
    <source>
        <dbReference type="Proteomes" id="UP001153737"/>
    </source>
</evidence>
<evidence type="ECO:0000256" key="1">
    <source>
        <dbReference type="ARBA" id="ARBA00022723"/>
    </source>
</evidence>
<accession>A0A9N9SA88</accession>
<dbReference type="SUPFAM" id="SSF57716">
    <property type="entry name" value="Glucocorticoid receptor-like (DNA-binding domain)"/>
    <property type="match status" value="1"/>
</dbReference>
<dbReference type="Pfam" id="PF23077">
    <property type="entry name" value="zf-C2H2_ZNF462_1st"/>
    <property type="match status" value="1"/>
</dbReference>
<evidence type="ECO:0000256" key="6">
    <source>
        <dbReference type="PROSITE-ProRule" id="PRU00042"/>
    </source>
</evidence>
<dbReference type="InterPro" id="IPR012934">
    <property type="entry name" value="Znf_AD"/>
</dbReference>
<feature type="domain" description="C2H2-type" evidence="9">
    <location>
        <begin position="544"/>
        <end position="572"/>
    </location>
</feature>
<dbReference type="Pfam" id="PF05485">
    <property type="entry name" value="THAP"/>
    <property type="match status" value="1"/>
</dbReference>
<evidence type="ECO:0000256" key="5">
    <source>
        <dbReference type="ARBA" id="ARBA00023125"/>
    </source>
</evidence>
<evidence type="ECO:0000256" key="7">
    <source>
        <dbReference type="PROSITE-ProRule" id="PRU00309"/>
    </source>
</evidence>
<keyword evidence="1" id="KW-0479">Metal-binding</keyword>
<dbReference type="SMART" id="SM00355">
    <property type="entry name" value="ZnF_C2H2"/>
    <property type="match status" value="8"/>
</dbReference>
<evidence type="ECO:0000259" key="10">
    <source>
        <dbReference type="PROSITE" id="PS50950"/>
    </source>
</evidence>
<evidence type="ECO:0000259" key="9">
    <source>
        <dbReference type="PROSITE" id="PS50157"/>
    </source>
</evidence>
<feature type="region of interest" description="Disordered" evidence="8">
    <location>
        <begin position="681"/>
        <end position="703"/>
    </location>
</feature>
<evidence type="ECO:0008006" key="13">
    <source>
        <dbReference type="Google" id="ProtNLM"/>
    </source>
</evidence>
<dbReference type="SMART" id="SM00692">
    <property type="entry name" value="DM3"/>
    <property type="match status" value="1"/>
</dbReference>
<reference evidence="11" key="2">
    <citation type="submission" date="2022-10" db="EMBL/GenBank/DDBJ databases">
        <authorList>
            <consortium name="ENA_rothamsted_submissions"/>
            <consortium name="culmorum"/>
            <person name="King R."/>
        </authorList>
    </citation>
    <scope>NUCLEOTIDE SEQUENCE</scope>
</reference>
<dbReference type="GO" id="GO:0003677">
    <property type="term" value="F:DNA binding"/>
    <property type="evidence" value="ECO:0007669"/>
    <property type="project" value="UniProtKB-UniRule"/>
</dbReference>
<dbReference type="PROSITE" id="PS00028">
    <property type="entry name" value="ZINC_FINGER_C2H2_1"/>
    <property type="match status" value="6"/>
</dbReference>
<dbReference type="Gene3D" id="3.30.160.60">
    <property type="entry name" value="Classic Zinc Finger"/>
    <property type="match status" value="3"/>
</dbReference>
<dbReference type="InterPro" id="IPR036236">
    <property type="entry name" value="Znf_C2H2_sf"/>
</dbReference>
<reference evidence="11" key="1">
    <citation type="submission" date="2022-01" db="EMBL/GenBank/DDBJ databases">
        <authorList>
            <person name="King R."/>
        </authorList>
    </citation>
    <scope>NUCLEOTIDE SEQUENCE</scope>
</reference>
<keyword evidence="12" id="KW-1185">Reference proteome</keyword>
<keyword evidence="4" id="KW-0862">Zinc</keyword>
<dbReference type="InterPro" id="IPR013087">
    <property type="entry name" value="Znf_C2H2_type"/>
</dbReference>
<dbReference type="PROSITE" id="PS50157">
    <property type="entry name" value="ZINC_FINGER_C2H2_2"/>
    <property type="match status" value="4"/>
</dbReference>
<keyword evidence="2" id="KW-0677">Repeat</keyword>
<evidence type="ECO:0000256" key="8">
    <source>
        <dbReference type="SAM" id="MobiDB-lite"/>
    </source>
</evidence>
<evidence type="ECO:0000313" key="11">
    <source>
        <dbReference type="EMBL" id="CAG9814891.1"/>
    </source>
</evidence>
<dbReference type="SUPFAM" id="SSF57667">
    <property type="entry name" value="beta-beta-alpha zinc fingers"/>
    <property type="match status" value="1"/>
</dbReference>
<protein>
    <recommendedName>
        <fullName evidence="13">Zinc finger protein</fullName>
    </recommendedName>
</protein>
<evidence type="ECO:0000256" key="2">
    <source>
        <dbReference type="ARBA" id="ARBA00022737"/>
    </source>
</evidence>
<dbReference type="GO" id="GO:0008270">
    <property type="term" value="F:zinc ion binding"/>
    <property type="evidence" value="ECO:0007669"/>
    <property type="project" value="UniProtKB-KW"/>
</dbReference>
<keyword evidence="5 7" id="KW-0238">DNA-binding</keyword>
<dbReference type="Proteomes" id="UP001153737">
    <property type="component" value="Chromosome 11"/>
</dbReference>
<dbReference type="PROSITE" id="PS50950">
    <property type="entry name" value="ZF_THAP"/>
    <property type="match status" value="1"/>
</dbReference>
<dbReference type="GO" id="GO:0005634">
    <property type="term" value="C:nucleus"/>
    <property type="evidence" value="ECO:0007669"/>
    <property type="project" value="InterPro"/>
</dbReference>
<organism evidence="11 12">
    <name type="scientific">Phaedon cochleariae</name>
    <name type="common">Mustard beetle</name>
    <dbReference type="NCBI Taxonomy" id="80249"/>
    <lineage>
        <taxon>Eukaryota</taxon>
        <taxon>Metazoa</taxon>
        <taxon>Ecdysozoa</taxon>
        <taxon>Arthropoda</taxon>
        <taxon>Hexapoda</taxon>
        <taxon>Insecta</taxon>
        <taxon>Pterygota</taxon>
        <taxon>Neoptera</taxon>
        <taxon>Endopterygota</taxon>
        <taxon>Coleoptera</taxon>
        <taxon>Polyphaga</taxon>
        <taxon>Cucujiformia</taxon>
        <taxon>Chrysomeloidea</taxon>
        <taxon>Chrysomelidae</taxon>
        <taxon>Chrysomelinae</taxon>
        <taxon>Chrysomelini</taxon>
        <taxon>Phaedon</taxon>
    </lineage>
</organism>
<feature type="domain" description="THAP-type" evidence="10">
    <location>
        <begin position="1"/>
        <end position="88"/>
    </location>
</feature>
<feature type="region of interest" description="Disordered" evidence="8">
    <location>
        <begin position="170"/>
        <end position="190"/>
    </location>
</feature>
<gene>
    <name evidence="11" type="ORF">PHAECO_LOCUS2220</name>
</gene>